<name>A0A7V0QSR7_UNCAE</name>
<dbReference type="GO" id="GO:0007165">
    <property type="term" value="P:signal transduction"/>
    <property type="evidence" value="ECO:0007669"/>
    <property type="project" value="TreeGrafter"/>
</dbReference>
<feature type="binding site" evidence="7">
    <location>
        <position position="78"/>
    </location>
    <ligand>
        <name>Mg(2+)</name>
        <dbReference type="ChEBI" id="CHEBI:18420"/>
        <label>1</label>
        <note>catalytic</note>
    </ligand>
</feature>
<dbReference type="AlphaFoldDB" id="A0A7V0QSR7"/>
<dbReference type="PROSITE" id="PS00629">
    <property type="entry name" value="IMP_1"/>
    <property type="match status" value="1"/>
</dbReference>
<comment type="caution">
    <text evidence="9">The sequence shown here is derived from an EMBL/GenBank/DDBJ whole genome shotgun (WGS) entry which is preliminary data.</text>
</comment>
<dbReference type="PROSITE" id="PS00630">
    <property type="entry name" value="IMP_2"/>
    <property type="match status" value="1"/>
</dbReference>
<dbReference type="Gene3D" id="3.30.540.10">
    <property type="entry name" value="Fructose-1,6-Bisphosphatase, subunit A, domain 1"/>
    <property type="match status" value="1"/>
</dbReference>
<evidence type="ECO:0000256" key="2">
    <source>
        <dbReference type="ARBA" id="ARBA00001946"/>
    </source>
</evidence>
<evidence type="ECO:0000256" key="8">
    <source>
        <dbReference type="RuleBase" id="RU364068"/>
    </source>
</evidence>
<dbReference type="EMBL" id="DRBC01000421">
    <property type="protein sequence ID" value="HDN85467.1"/>
    <property type="molecule type" value="Genomic_DNA"/>
</dbReference>
<organism evidence="9">
    <name type="scientific">Aerophobetes bacterium</name>
    <dbReference type="NCBI Taxonomy" id="2030807"/>
    <lineage>
        <taxon>Bacteria</taxon>
        <taxon>Candidatus Aerophobota</taxon>
    </lineage>
</organism>
<dbReference type="Pfam" id="PF00459">
    <property type="entry name" value="Inositol_P"/>
    <property type="match status" value="1"/>
</dbReference>
<reference evidence="9" key="1">
    <citation type="journal article" date="2020" name="mSystems">
        <title>Genome- and Community-Level Interaction Insights into Carbon Utilization and Element Cycling Functions of Hydrothermarchaeota in Hydrothermal Sediment.</title>
        <authorList>
            <person name="Zhou Z."/>
            <person name="Liu Y."/>
            <person name="Xu W."/>
            <person name="Pan J."/>
            <person name="Luo Z.H."/>
            <person name="Li M."/>
        </authorList>
    </citation>
    <scope>NUCLEOTIDE SEQUENCE [LARGE SCALE GENOMIC DNA]</scope>
    <source>
        <strain evidence="9">HyVt-219</strain>
    </source>
</reference>
<evidence type="ECO:0000256" key="6">
    <source>
        <dbReference type="ARBA" id="ARBA00022842"/>
    </source>
</evidence>
<keyword evidence="4 7" id="KW-0479">Metal-binding</keyword>
<evidence type="ECO:0000256" key="4">
    <source>
        <dbReference type="ARBA" id="ARBA00022723"/>
    </source>
</evidence>
<evidence type="ECO:0000256" key="1">
    <source>
        <dbReference type="ARBA" id="ARBA00001033"/>
    </source>
</evidence>
<dbReference type="InterPro" id="IPR033942">
    <property type="entry name" value="IMPase"/>
</dbReference>
<evidence type="ECO:0000313" key="9">
    <source>
        <dbReference type="EMBL" id="HDN85467.1"/>
    </source>
</evidence>
<dbReference type="SUPFAM" id="SSF56655">
    <property type="entry name" value="Carbohydrate phosphatase"/>
    <property type="match status" value="1"/>
</dbReference>
<dbReference type="GO" id="GO:0046872">
    <property type="term" value="F:metal ion binding"/>
    <property type="evidence" value="ECO:0007669"/>
    <property type="project" value="UniProtKB-KW"/>
</dbReference>
<keyword evidence="6 7" id="KW-0460">Magnesium</keyword>
<feature type="binding site" evidence="7">
    <location>
        <position position="80"/>
    </location>
    <ligand>
        <name>Mg(2+)</name>
        <dbReference type="ChEBI" id="CHEBI:18420"/>
        <label>1</label>
        <note>catalytic</note>
    </ligand>
</feature>
<dbReference type="EC" id="3.1.3.25" evidence="8"/>
<evidence type="ECO:0000256" key="5">
    <source>
        <dbReference type="ARBA" id="ARBA00022801"/>
    </source>
</evidence>
<dbReference type="GO" id="GO:0046854">
    <property type="term" value="P:phosphatidylinositol phosphate biosynthetic process"/>
    <property type="evidence" value="ECO:0007669"/>
    <property type="project" value="InterPro"/>
</dbReference>
<dbReference type="Gene3D" id="3.40.190.80">
    <property type="match status" value="1"/>
</dbReference>
<dbReference type="GO" id="GO:0006020">
    <property type="term" value="P:inositol metabolic process"/>
    <property type="evidence" value="ECO:0007669"/>
    <property type="project" value="TreeGrafter"/>
</dbReference>
<dbReference type="GO" id="GO:0008934">
    <property type="term" value="F:inositol monophosphate 1-phosphatase activity"/>
    <property type="evidence" value="ECO:0007669"/>
    <property type="project" value="InterPro"/>
</dbReference>
<sequence>MKDLAIRAIREAGKILMDNFGRVDKVIIKGDRNLATNVDLEVEKRIIELIREKYPDHGILSEEQREIKGDADYRWIIDPLDGTHNYLYGIDIFGVSIALEYRGEIILGAIYIPKADELYFAEKGKKAYVNGKRIKVSRRKLNQASMIFDSGIRLNSRIMLEDLVRLSRRVFNIRMFGSATRGLSFIAEGKLDLAVKYHDKPWDFAAGALIIEEAGGRVTDFYGRPWNLKSKHYIASNGVFHEEIVRLLNK</sequence>
<gene>
    <name evidence="9" type="ORF">ENG47_06925</name>
</gene>
<accession>A0A7V0QSR7</accession>
<proteinExistence type="inferred from homology"/>
<dbReference type="InterPro" id="IPR020583">
    <property type="entry name" value="Inositol_monoP_metal-BS"/>
</dbReference>
<dbReference type="FunFam" id="3.30.540.10:FF:000003">
    <property type="entry name" value="Inositol-1-monophosphatase"/>
    <property type="match status" value="1"/>
</dbReference>
<comment type="cofactor">
    <cofactor evidence="2 7 8">
        <name>Mg(2+)</name>
        <dbReference type="ChEBI" id="CHEBI:18420"/>
    </cofactor>
</comment>
<feature type="binding site" evidence="7">
    <location>
        <position position="62"/>
    </location>
    <ligand>
        <name>Mg(2+)</name>
        <dbReference type="ChEBI" id="CHEBI:18420"/>
        <label>1</label>
        <note>catalytic</note>
    </ligand>
</feature>
<dbReference type="PRINTS" id="PR00377">
    <property type="entry name" value="IMPHPHTASES"/>
</dbReference>
<dbReference type="Proteomes" id="UP000885660">
    <property type="component" value="Unassembled WGS sequence"/>
</dbReference>
<dbReference type="InterPro" id="IPR020550">
    <property type="entry name" value="Inositol_monophosphatase_CS"/>
</dbReference>
<comment type="similarity">
    <text evidence="3 8">Belongs to the inositol monophosphatase superfamily.</text>
</comment>
<dbReference type="PANTHER" id="PTHR20854">
    <property type="entry name" value="INOSITOL MONOPHOSPHATASE"/>
    <property type="match status" value="1"/>
</dbReference>
<protein>
    <recommendedName>
        <fullName evidence="8">Inositol-1-monophosphatase</fullName>
        <ecNumber evidence="8">3.1.3.25</ecNumber>
    </recommendedName>
</protein>
<dbReference type="InterPro" id="IPR000760">
    <property type="entry name" value="Inositol_monophosphatase-like"/>
</dbReference>
<dbReference type="CDD" id="cd01639">
    <property type="entry name" value="IMPase"/>
    <property type="match status" value="1"/>
</dbReference>
<evidence type="ECO:0000256" key="3">
    <source>
        <dbReference type="ARBA" id="ARBA00009759"/>
    </source>
</evidence>
<keyword evidence="5 8" id="KW-0378">Hydrolase</keyword>
<feature type="binding site" evidence="7">
    <location>
        <position position="203"/>
    </location>
    <ligand>
        <name>Mg(2+)</name>
        <dbReference type="ChEBI" id="CHEBI:18420"/>
        <label>1</label>
        <note>catalytic</note>
    </ligand>
</feature>
<feature type="binding site" evidence="7">
    <location>
        <position position="81"/>
    </location>
    <ligand>
        <name>Mg(2+)</name>
        <dbReference type="ChEBI" id="CHEBI:18420"/>
        <label>1</label>
        <note>catalytic</note>
    </ligand>
</feature>
<dbReference type="PANTHER" id="PTHR20854:SF4">
    <property type="entry name" value="INOSITOL-1-MONOPHOSPHATASE-RELATED"/>
    <property type="match status" value="1"/>
</dbReference>
<comment type="catalytic activity">
    <reaction evidence="1 8">
        <text>a myo-inositol phosphate + H2O = myo-inositol + phosphate</text>
        <dbReference type="Rhea" id="RHEA:24056"/>
        <dbReference type="ChEBI" id="CHEBI:15377"/>
        <dbReference type="ChEBI" id="CHEBI:17268"/>
        <dbReference type="ChEBI" id="CHEBI:43474"/>
        <dbReference type="ChEBI" id="CHEBI:84139"/>
        <dbReference type="EC" id="3.1.3.25"/>
    </reaction>
</comment>
<evidence type="ECO:0000256" key="7">
    <source>
        <dbReference type="PIRSR" id="PIRSR600760-2"/>
    </source>
</evidence>